<dbReference type="Pfam" id="PF08305">
    <property type="entry name" value="NPCBM"/>
    <property type="match status" value="1"/>
</dbReference>
<organism evidence="3 4">
    <name type="scientific">Deinococcus rufus</name>
    <dbReference type="NCBI Taxonomy" id="2136097"/>
    <lineage>
        <taxon>Bacteria</taxon>
        <taxon>Thermotogati</taxon>
        <taxon>Deinococcota</taxon>
        <taxon>Deinococci</taxon>
        <taxon>Deinococcales</taxon>
        <taxon>Deinococcaceae</taxon>
        <taxon>Deinococcus</taxon>
    </lineage>
</organism>
<name>A0ABV7ZA38_9DEIO</name>
<dbReference type="Gene3D" id="2.60.120.1060">
    <property type="entry name" value="NPCBM/NEW2 domain"/>
    <property type="match status" value="1"/>
</dbReference>
<dbReference type="RefSeq" id="WP_322473035.1">
    <property type="nucleotide sequence ID" value="NZ_JBHRZG010000016.1"/>
</dbReference>
<accession>A0ABV7ZA38</accession>
<evidence type="ECO:0000313" key="3">
    <source>
        <dbReference type="EMBL" id="MFC3833894.1"/>
    </source>
</evidence>
<dbReference type="Proteomes" id="UP001595803">
    <property type="component" value="Unassembled WGS sequence"/>
</dbReference>
<dbReference type="InterPro" id="IPR038637">
    <property type="entry name" value="NPCBM_sf"/>
</dbReference>
<dbReference type="SMART" id="SM00776">
    <property type="entry name" value="NPCBM"/>
    <property type="match status" value="1"/>
</dbReference>
<dbReference type="SMART" id="SM00710">
    <property type="entry name" value="PbH1"/>
    <property type="match status" value="5"/>
</dbReference>
<dbReference type="SUPFAM" id="SSF49785">
    <property type="entry name" value="Galactose-binding domain-like"/>
    <property type="match status" value="1"/>
</dbReference>
<comment type="caution">
    <text evidence="3">The sequence shown here is derived from an EMBL/GenBank/DDBJ whole genome shotgun (WGS) entry which is preliminary data.</text>
</comment>
<gene>
    <name evidence="3" type="ORF">ACFOSB_13585</name>
</gene>
<proteinExistence type="predicted"/>
<keyword evidence="1" id="KW-0732">Signal</keyword>
<dbReference type="InterPro" id="IPR013222">
    <property type="entry name" value="Glyco_hyd_98_carb-bd"/>
</dbReference>
<dbReference type="InterPro" id="IPR006626">
    <property type="entry name" value="PbH1"/>
</dbReference>
<keyword evidence="4" id="KW-1185">Reference proteome</keyword>
<feature type="signal peptide" evidence="1">
    <location>
        <begin position="1"/>
        <end position="22"/>
    </location>
</feature>
<dbReference type="InterPro" id="IPR008979">
    <property type="entry name" value="Galactose-bd-like_sf"/>
</dbReference>
<protein>
    <submittedName>
        <fullName evidence="3">NPCBM/NEW2 domain-containing protein</fullName>
    </submittedName>
</protein>
<feature type="chain" id="PRO_5045141163" evidence="1">
    <location>
        <begin position="23"/>
        <end position="590"/>
    </location>
</feature>
<dbReference type="EMBL" id="JBHRZG010000016">
    <property type="protein sequence ID" value="MFC3833894.1"/>
    <property type="molecule type" value="Genomic_DNA"/>
</dbReference>
<sequence length="590" mass="61879">MTHVPPVRFRTAALLLIPLALAACSQAPSTPPVSAANGTQADTALLPWTATDDGLGEFGALALVSGENKLSALGWTSATNGYGPAERNKSNGGSAAGDGRTLTLNGKTYSSGLGVHASSSVTFTLDGKCSTFASDIGVDDEVGSSGSVVFQVYADGTKLYDSGTMTGSSSTKSVSVSVAGKKELRLVVTDGGNGASSDHADWANARVLSCTTSGNVSSSGDVTYKAPLVITKGGTYTGNYRSTDPSIPAISVKTSEPVIIENANVKGPGNLISGFRMQLTVRNTRGYGVNPNISGRPTGRFINSEDTLNLSITNNYLEGTGGIYVRNFIGKGSSGQTIKILRNSVRNIDGRLSNGSGGYQNAFRRYQFVQFNTVRGLVNAEIAWNQVINEPGKSALEENINMYQSTGTSGSRVKIHDNLIWGAYAINTATDTGYAGGGILLGDGDGSSSSTAGGYFDVYGNTIISTSNQGIGISGGHDHKVYNNRIVSSGLLPDGRKIAAQNVGIYVWDMYGSKAGGNWYNNTVFDNKIAWLRHRTDGSTFLNNTWFKDCSSTCYNNTTLINPPTLVTETTEHAAWKTRAASAGHTIGVQ</sequence>
<reference evidence="4" key="1">
    <citation type="journal article" date="2019" name="Int. J. Syst. Evol. Microbiol.">
        <title>The Global Catalogue of Microorganisms (GCM) 10K type strain sequencing project: providing services to taxonomists for standard genome sequencing and annotation.</title>
        <authorList>
            <consortium name="The Broad Institute Genomics Platform"/>
            <consortium name="The Broad Institute Genome Sequencing Center for Infectious Disease"/>
            <person name="Wu L."/>
            <person name="Ma J."/>
        </authorList>
    </citation>
    <scope>NUCLEOTIDE SEQUENCE [LARGE SCALE GENOMIC DNA]</scope>
    <source>
        <strain evidence="4">CCTCC AB 2017081</strain>
    </source>
</reference>
<feature type="domain" description="Glycosyl hydrolase family 98 putative carbohydrate-binding module" evidence="2">
    <location>
        <begin position="64"/>
        <end position="209"/>
    </location>
</feature>
<evidence type="ECO:0000313" key="4">
    <source>
        <dbReference type="Proteomes" id="UP001595803"/>
    </source>
</evidence>
<evidence type="ECO:0000256" key="1">
    <source>
        <dbReference type="SAM" id="SignalP"/>
    </source>
</evidence>
<evidence type="ECO:0000259" key="2">
    <source>
        <dbReference type="SMART" id="SM00776"/>
    </source>
</evidence>